<dbReference type="PANTHER" id="PTHR42791">
    <property type="entry name" value="GNAT FAMILY ACETYLTRANSFERASE"/>
    <property type="match status" value="1"/>
</dbReference>
<dbReference type="OrthoDB" id="7057833at2"/>
<dbReference type="Pfam" id="PF00583">
    <property type="entry name" value="Acetyltransf_1"/>
    <property type="match status" value="1"/>
</dbReference>
<gene>
    <name evidence="2" type="ORF">Asera_26210</name>
</gene>
<dbReference type="PROSITE" id="PS51186">
    <property type="entry name" value="GNAT"/>
    <property type="match status" value="1"/>
</dbReference>
<dbReference type="RefSeq" id="WP_084131303.1">
    <property type="nucleotide sequence ID" value="NZ_AP023354.1"/>
</dbReference>
<dbReference type="PANTHER" id="PTHR42791:SF1">
    <property type="entry name" value="N-ACETYLTRANSFERASE DOMAIN-CONTAINING PROTEIN"/>
    <property type="match status" value="1"/>
</dbReference>
<feature type="domain" description="N-acetyltransferase" evidence="1">
    <location>
        <begin position="53"/>
        <end position="202"/>
    </location>
</feature>
<evidence type="ECO:0000259" key="1">
    <source>
        <dbReference type="PROSITE" id="PS51186"/>
    </source>
</evidence>
<accession>A0A810KZA1</accession>
<dbReference type="GO" id="GO:0016747">
    <property type="term" value="F:acyltransferase activity, transferring groups other than amino-acyl groups"/>
    <property type="evidence" value="ECO:0007669"/>
    <property type="project" value="InterPro"/>
</dbReference>
<reference evidence="2" key="1">
    <citation type="submission" date="2020-08" db="EMBL/GenBank/DDBJ databases">
        <title>Whole genome shotgun sequence of Actinocatenispora sera NBRC 101916.</title>
        <authorList>
            <person name="Komaki H."/>
            <person name="Tamura T."/>
        </authorList>
    </citation>
    <scope>NUCLEOTIDE SEQUENCE</scope>
    <source>
        <strain evidence="2">NBRC 101916</strain>
    </source>
</reference>
<dbReference type="InterPro" id="IPR052523">
    <property type="entry name" value="Trichothecene_AcTrans"/>
</dbReference>
<keyword evidence="3" id="KW-1185">Reference proteome</keyword>
<organism evidence="2 3">
    <name type="scientific">Actinocatenispora sera</name>
    <dbReference type="NCBI Taxonomy" id="390989"/>
    <lineage>
        <taxon>Bacteria</taxon>
        <taxon>Bacillati</taxon>
        <taxon>Actinomycetota</taxon>
        <taxon>Actinomycetes</taxon>
        <taxon>Micromonosporales</taxon>
        <taxon>Micromonosporaceae</taxon>
        <taxon>Actinocatenispora</taxon>
    </lineage>
</organism>
<dbReference type="InterPro" id="IPR000182">
    <property type="entry name" value="GNAT_dom"/>
</dbReference>
<dbReference type="Proteomes" id="UP000680750">
    <property type="component" value="Chromosome"/>
</dbReference>
<dbReference type="EMBL" id="AP023354">
    <property type="protein sequence ID" value="BCJ28513.1"/>
    <property type="molecule type" value="Genomic_DNA"/>
</dbReference>
<dbReference type="InterPro" id="IPR016181">
    <property type="entry name" value="Acyl_CoA_acyltransferase"/>
</dbReference>
<name>A0A810KZA1_9ACTN</name>
<sequence length="206" mass="22908">MVTEQHVVRQVRRGEVDAAAATLARAFDEDPVMRWMFGDAATLRAGLPRMFGTMIRRFHLHHHATELVAGAGGPLGVATWDPPGRWRTPWWRTVWAVPSLLRAMQGRVEAGQAVISAIDAVHPDEPHWYLAYLGTEPTAQREGIGGRLLRSRLAVCDAEAMPAYLESSNEANVPYYRSFGFEVTREIVVPDGGPTRWAMWRPPAAA</sequence>
<evidence type="ECO:0000313" key="2">
    <source>
        <dbReference type="EMBL" id="BCJ28513.1"/>
    </source>
</evidence>
<protein>
    <submittedName>
        <fullName evidence="2">GCN5-like N-acetyltransferase</fullName>
    </submittedName>
</protein>
<dbReference type="SUPFAM" id="SSF55729">
    <property type="entry name" value="Acyl-CoA N-acyltransferases (Nat)"/>
    <property type="match status" value="1"/>
</dbReference>
<proteinExistence type="predicted"/>
<dbReference type="AlphaFoldDB" id="A0A810KZA1"/>
<dbReference type="Gene3D" id="3.40.630.30">
    <property type="match status" value="1"/>
</dbReference>
<evidence type="ECO:0000313" key="3">
    <source>
        <dbReference type="Proteomes" id="UP000680750"/>
    </source>
</evidence>
<dbReference type="KEGG" id="aser:Asera_26210"/>